<dbReference type="GO" id="GO:0043565">
    <property type="term" value="F:sequence-specific DNA binding"/>
    <property type="evidence" value="ECO:0007669"/>
    <property type="project" value="TreeGrafter"/>
</dbReference>
<evidence type="ECO:0000313" key="7">
    <source>
        <dbReference type="Proteomes" id="UP000267342"/>
    </source>
</evidence>
<sequence length="314" mass="36284">MRCGRCPAPSANNGCTIMHGLRKRLKWDDLRYFLALAESSTVTAASKRLDVSHVTVSRRIEHLETTLSCRLFDRQEHGYRLTERGRSLYEQAQAMREAADELFHALEDDTQGRHTVRISATHSIVHQLLVDALRDVHERYPHLHLDMDISLRNVCIDKRESDIAIRFDDEPAESHRRVCRRLGDVDFVLCCHQDHRERFMAMESTPVITLSPTLREVFDYRYMHECMGRVEPRLSVDSLIVQRDAAIAGYGVALLPRPFLEDSPLVLYSDHVPLRRTLWMVVRADIAQLGPVRHVMDELERCIQMRLSEGYTAA</sequence>
<feature type="domain" description="HTH lysR-type" evidence="5">
    <location>
        <begin position="25"/>
        <end position="82"/>
    </location>
</feature>
<dbReference type="InterPro" id="IPR036390">
    <property type="entry name" value="WH_DNA-bd_sf"/>
</dbReference>
<dbReference type="InterPro" id="IPR058163">
    <property type="entry name" value="LysR-type_TF_proteobact-type"/>
</dbReference>
<keyword evidence="3" id="KW-0238">DNA-binding</keyword>
<dbReference type="SUPFAM" id="SSF53850">
    <property type="entry name" value="Periplasmic binding protein-like II"/>
    <property type="match status" value="1"/>
</dbReference>
<dbReference type="GO" id="GO:0003700">
    <property type="term" value="F:DNA-binding transcription factor activity"/>
    <property type="evidence" value="ECO:0007669"/>
    <property type="project" value="InterPro"/>
</dbReference>
<dbReference type="PANTHER" id="PTHR30537">
    <property type="entry name" value="HTH-TYPE TRANSCRIPTIONAL REGULATOR"/>
    <property type="match status" value="1"/>
</dbReference>
<dbReference type="GO" id="GO:0006351">
    <property type="term" value="P:DNA-templated transcription"/>
    <property type="evidence" value="ECO:0007669"/>
    <property type="project" value="TreeGrafter"/>
</dbReference>
<dbReference type="Pfam" id="PF03466">
    <property type="entry name" value="LysR_substrate"/>
    <property type="match status" value="1"/>
</dbReference>
<keyword evidence="7" id="KW-1185">Reference proteome</keyword>
<dbReference type="PANTHER" id="PTHR30537:SF3">
    <property type="entry name" value="TRANSCRIPTIONAL REGULATORY PROTEIN"/>
    <property type="match status" value="1"/>
</dbReference>
<dbReference type="STRING" id="1123510.GCA_000620025_02627"/>
<organism evidence="6 7">
    <name type="scientific">Zymobacter palmae</name>
    <dbReference type="NCBI Taxonomy" id="33074"/>
    <lineage>
        <taxon>Bacteria</taxon>
        <taxon>Pseudomonadati</taxon>
        <taxon>Pseudomonadota</taxon>
        <taxon>Gammaproteobacteria</taxon>
        <taxon>Oceanospirillales</taxon>
        <taxon>Halomonadaceae</taxon>
        <taxon>Zymobacter group</taxon>
        <taxon>Zymobacter</taxon>
    </lineage>
</organism>
<evidence type="ECO:0000256" key="2">
    <source>
        <dbReference type="ARBA" id="ARBA00023015"/>
    </source>
</evidence>
<evidence type="ECO:0000256" key="3">
    <source>
        <dbReference type="ARBA" id="ARBA00023125"/>
    </source>
</evidence>
<dbReference type="KEGG" id="zpl:ZBT109_2522"/>
<dbReference type="SUPFAM" id="SSF46785">
    <property type="entry name" value="Winged helix' DNA-binding domain"/>
    <property type="match status" value="1"/>
</dbReference>
<dbReference type="InterPro" id="IPR005119">
    <property type="entry name" value="LysR_subst-bd"/>
</dbReference>
<evidence type="ECO:0000256" key="4">
    <source>
        <dbReference type="ARBA" id="ARBA00023163"/>
    </source>
</evidence>
<protein>
    <submittedName>
        <fullName evidence="6">Transcriptional regulator</fullName>
    </submittedName>
</protein>
<dbReference type="Gene3D" id="1.10.10.10">
    <property type="entry name" value="Winged helix-like DNA-binding domain superfamily/Winged helix DNA-binding domain"/>
    <property type="match status" value="1"/>
</dbReference>
<comment type="similarity">
    <text evidence="1">Belongs to the LysR transcriptional regulatory family.</text>
</comment>
<keyword evidence="4" id="KW-0804">Transcription</keyword>
<dbReference type="OrthoDB" id="570111at2"/>
<dbReference type="InterPro" id="IPR036388">
    <property type="entry name" value="WH-like_DNA-bd_sf"/>
</dbReference>
<dbReference type="Gene3D" id="3.40.190.290">
    <property type="match status" value="1"/>
</dbReference>
<gene>
    <name evidence="6" type="ORF">ZBT109_2522</name>
</gene>
<dbReference type="Proteomes" id="UP000267342">
    <property type="component" value="Chromosome"/>
</dbReference>
<dbReference type="Pfam" id="PF00126">
    <property type="entry name" value="HTH_1"/>
    <property type="match status" value="1"/>
</dbReference>
<keyword evidence="2" id="KW-0805">Transcription regulation</keyword>
<evidence type="ECO:0000313" key="6">
    <source>
        <dbReference type="EMBL" id="BBG31252.1"/>
    </source>
</evidence>
<dbReference type="FunFam" id="1.10.10.10:FF:000001">
    <property type="entry name" value="LysR family transcriptional regulator"/>
    <property type="match status" value="1"/>
</dbReference>
<reference evidence="6 7" key="1">
    <citation type="submission" date="2018-09" db="EMBL/GenBank/DDBJ databases">
        <title>Zymobacter palmae IAM14233 (=T109) whole genome analysis.</title>
        <authorList>
            <person name="Yanase H."/>
        </authorList>
    </citation>
    <scope>NUCLEOTIDE SEQUENCE [LARGE SCALE GENOMIC DNA]</scope>
    <source>
        <strain evidence="6 7">IAM14233</strain>
    </source>
</reference>
<name>A0A348HI00_9GAMM</name>
<dbReference type="InterPro" id="IPR000847">
    <property type="entry name" value="LysR_HTH_N"/>
</dbReference>
<dbReference type="PROSITE" id="PS50931">
    <property type="entry name" value="HTH_LYSR"/>
    <property type="match status" value="1"/>
</dbReference>
<accession>A0A348HI00</accession>
<proteinExistence type="inferred from homology"/>
<dbReference type="EMBL" id="AP018933">
    <property type="protein sequence ID" value="BBG31252.1"/>
    <property type="molecule type" value="Genomic_DNA"/>
</dbReference>
<evidence type="ECO:0000259" key="5">
    <source>
        <dbReference type="PROSITE" id="PS50931"/>
    </source>
</evidence>
<dbReference type="AlphaFoldDB" id="A0A348HI00"/>
<evidence type="ECO:0000256" key="1">
    <source>
        <dbReference type="ARBA" id="ARBA00009437"/>
    </source>
</evidence>